<dbReference type="EMBL" id="JAAGRQ010000011">
    <property type="protein sequence ID" value="NDY55936.1"/>
    <property type="molecule type" value="Genomic_DNA"/>
</dbReference>
<proteinExistence type="predicted"/>
<organism evidence="1 2">
    <name type="scientific">Desulfolutivibrio sulfodismutans</name>
    <dbReference type="NCBI Taxonomy" id="63561"/>
    <lineage>
        <taxon>Bacteria</taxon>
        <taxon>Pseudomonadati</taxon>
        <taxon>Thermodesulfobacteriota</taxon>
        <taxon>Desulfovibrionia</taxon>
        <taxon>Desulfovibrionales</taxon>
        <taxon>Desulfovibrionaceae</taxon>
        <taxon>Desulfolutivibrio</taxon>
    </lineage>
</organism>
<dbReference type="Proteomes" id="UP000469724">
    <property type="component" value="Unassembled WGS sequence"/>
</dbReference>
<name>A0A7K3NIB5_9BACT</name>
<reference evidence="1 2" key="1">
    <citation type="submission" date="2020-02" db="EMBL/GenBank/DDBJ databases">
        <title>Comparative genomics of sulfur disproportionating microorganisms.</title>
        <authorList>
            <person name="Ward L.M."/>
            <person name="Bertran E."/>
            <person name="Johnston D.T."/>
        </authorList>
    </citation>
    <scope>NUCLEOTIDE SEQUENCE [LARGE SCALE GENOMIC DNA]</scope>
    <source>
        <strain evidence="1 2">DSM 3696</strain>
    </source>
</reference>
<gene>
    <name evidence="1" type="ORF">G3N56_04155</name>
</gene>
<dbReference type="AlphaFoldDB" id="A0A7K3NIB5"/>
<protein>
    <submittedName>
        <fullName evidence="1">Uncharacterized protein</fullName>
    </submittedName>
</protein>
<evidence type="ECO:0000313" key="2">
    <source>
        <dbReference type="Proteomes" id="UP000469724"/>
    </source>
</evidence>
<sequence length="105" mass="11803">MSMTGVDRQEQKIDELAKEVGKLHPGLNHLSVKGAFRFAVSECVKTLGHADWKEVSGKPAEVRRQFFDCLCKNVIPKMVKLGLPLGQCPALEKKLKDVNRKYLQP</sequence>
<dbReference type="RefSeq" id="WP_163300987.1">
    <property type="nucleotide sequence ID" value="NZ_JAAGRQ010000011.1"/>
</dbReference>
<comment type="caution">
    <text evidence="1">The sequence shown here is derived from an EMBL/GenBank/DDBJ whole genome shotgun (WGS) entry which is preliminary data.</text>
</comment>
<evidence type="ECO:0000313" key="1">
    <source>
        <dbReference type="EMBL" id="NDY55936.1"/>
    </source>
</evidence>
<accession>A0A7K3NIB5</accession>
<keyword evidence="2" id="KW-1185">Reference proteome</keyword>